<name>A0A4U0SFN8_9ACTN</name>
<sequence length="90" mass="10198">MSFPKDAGWRRAHHGTDLEVTSPCGRLTLLHQQEHTGSGPHLLVTARTGPDAPERWRITLRGHVPIEFVTVMALFEFLHLVLRGWPNLLN</sequence>
<proteinExistence type="predicted"/>
<dbReference type="Proteomes" id="UP000305778">
    <property type="component" value="Unassembled WGS sequence"/>
</dbReference>
<dbReference type="RefSeq" id="WP_136727009.1">
    <property type="nucleotide sequence ID" value="NZ_SUMC01000033.1"/>
</dbReference>
<keyword evidence="2" id="KW-1185">Reference proteome</keyword>
<reference evidence="1 2" key="1">
    <citation type="submission" date="2019-04" db="EMBL/GenBank/DDBJ databases">
        <title>Streptomyces oryziradicis sp. nov., a novel actinomycete isolated from rhizosphere soil of rice (Oryza sativa L.).</title>
        <authorList>
            <person name="Li C."/>
        </authorList>
    </citation>
    <scope>NUCLEOTIDE SEQUENCE [LARGE SCALE GENOMIC DNA]</scope>
    <source>
        <strain evidence="1 2">NEAU-C40</strain>
    </source>
</reference>
<accession>A0A4U0SFN8</accession>
<gene>
    <name evidence="1" type="ORF">FCI23_29640</name>
</gene>
<evidence type="ECO:0000313" key="2">
    <source>
        <dbReference type="Proteomes" id="UP000305778"/>
    </source>
</evidence>
<dbReference type="AlphaFoldDB" id="A0A4U0SFN8"/>
<comment type="caution">
    <text evidence="1">The sequence shown here is derived from an EMBL/GenBank/DDBJ whole genome shotgun (WGS) entry which is preliminary data.</text>
</comment>
<protein>
    <submittedName>
        <fullName evidence="1">Uncharacterized protein</fullName>
    </submittedName>
</protein>
<dbReference type="EMBL" id="SUMC01000033">
    <property type="protein sequence ID" value="TKA08232.1"/>
    <property type="molecule type" value="Genomic_DNA"/>
</dbReference>
<dbReference type="OrthoDB" id="4262115at2"/>
<organism evidence="1 2">
    <name type="scientific">Actinacidiphila oryziradicis</name>
    <dbReference type="NCBI Taxonomy" id="2571141"/>
    <lineage>
        <taxon>Bacteria</taxon>
        <taxon>Bacillati</taxon>
        <taxon>Actinomycetota</taxon>
        <taxon>Actinomycetes</taxon>
        <taxon>Kitasatosporales</taxon>
        <taxon>Streptomycetaceae</taxon>
        <taxon>Actinacidiphila</taxon>
    </lineage>
</organism>
<evidence type="ECO:0000313" key="1">
    <source>
        <dbReference type="EMBL" id="TKA08232.1"/>
    </source>
</evidence>